<organism evidence="4 5">
    <name type="scientific">Auricularia subglabra (strain TFB-10046 / SS5)</name>
    <name type="common">White-rot fungus</name>
    <name type="synonym">Auricularia delicata (strain TFB10046)</name>
    <dbReference type="NCBI Taxonomy" id="717982"/>
    <lineage>
        <taxon>Eukaryota</taxon>
        <taxon>Fungi</taxon>
        <taxon>Dikarya</taxon>
        <taxon>Basidiomycota</taxon>
        <taxon>Agaricomycotina</taxon>
        <taxon>Agaricomycetes</taxon>
        <taxon>Auriculariales</taxon>
        <taxon>Auriculariaceae</taxon>
        <taxon>Auricularia</taxon>
    </lineage>
</organism>
<evidence type="ECO:0000259" key="3">
    <source>
        <dbReference type="SMART" id="SM00198"/>
    </source>
</evidence>
<proteinExistence type="predicted"/>
<feature type="compositionally biased region" description="Pro residues" evidence="1">
    <location>
        <begin position="152"/>
        <end position="178"/>
    </location>
</feature>
<name>J0WLK6_AURST</name>
<protein>
    <submittedName>
        <fullName evidence="4">PR-1-like protein</fullName>
    </submittedName>
</protein>
<dbReference type="Pfam" id="PF00188">
    <property type="entry name" value="CAP"/>
    <property type="match status" value="1"/>
</dbReference>
<dbReference type="PRINTS" id="PR00837">
    <property type="entry name" value="V5TPXLIKE"/>
</dbReference>
<feature type="chain" id="PRO_5003741230" evidence="2">
    <location>
        <begin position="17"/>
        <end position="340"/>
    </location>
</feature>
<feature type="compositionally biased region" description="Low complexity" evidence="1">
    <location>
        <begin position="109"/>
        <end position="151"/>
    </location>
</feature>
<accession>J0WLK6</accession>
<dbReference type="Gene3D" id="3.40.33.10">
    <property type="entry name" value="CAP"/>
    <property type="match status" value="1"/>
</dbReference>
<dbReference type="InterPro" id="IPR035940">
    <property type="entry name" value="CAP_sf"/>
</dbReference>
<gene>
    <name evidence="4" type="ORF">AURDEDRAFT_117918</name>
</gene>
<keyword evidence="5" id="KW-1185">Reference proteome</keyword>
<feature type="domain" description="SCP" evidence="3">
    <location>
        <begin position="203"/>
        <end position="332"/>
    </location>
</feature>
<keyword evidence="2" id="KW-0732">Signal</keyword>
<feature type="region of interest" description="Disordered" evidence="1">
    <location>
        <begin position="106"/>
        <end position="205"/>
    </location>
</feature>
<feature type="compositionally biased region" description="Low complexity" evidence="1">
    <location>
        <begin position="179"/>
        <end position="192"/>
    </location>
</feature>
<dbReference type="AlphaFoldDB" id="J0WLK6"/>
<dbReference type="KEGG" id="adl:AURDEDRAFT_117918"/>
<dbReference type="InterPro" id="IPR014044">
    <property type="entry name" value="CAP_dom"/>
</dbReference>
<evidence type="ECO:0000313" key="5">
    <source>
        <dbReference type="Proteomes" id="UP000006514"/>
    </source>
</evidence>
<feature type="signal peptide" evidence="2">
    <location>
        <begin position="1"/>
        <end position="16"/>
    </location>
</feature>
<sequence length="340" mass="34904">MLAALFLVSLLSSGLAAPTVPGHTPHILAKRSLLWPGRLFGGDRWGVVIGPPPADVLDNPADKTASAAGPAINPAAAPSGGAPVVPTSTTLASLTTKAPNGFQALKPTASRSLQPSSLTSSVLSTPSTRTTRPPSTSKAPPKPTSTSTSKPPSTPKPSSTPSPKPTSSPSPTPKPTPKPSSTTKQPTPAPTSGSGGSGGTPSADIAEYLKGHNDERAKHGAAPLSWNETLAGKAQQWANNCQFKHSGGTLGPFGENLAAGTGSFSLTDGIRAWNDEAPDYDPSNPQASHWTQVVWKSSNQVGCAVQRCTGIFGSSVANYFVCEYSPQGNFIGRFPENVQK</sequence>
<dbReference type="SUPFAM" id="SSF55797">
    <property type="entry name" value="PR-1-like"/>
    <property type="match status" value="1"/>
</dbReference>
<reference evidence="5" key="1">
    <citation type="journal article" date="2012" name="Science">
        <title>The Paleozoic origin of enzymatic lignin decomposition reconstructed from 31 fungal genomes.</title>
        <authorList>
            <person name="Floudas D."/>
            <person name="Binder M."/>
            <person name="Riley R."/>
            <person name="Barry K."/>
            <person name="Blanchette R.A."/>
            <person name="Henrissat B."/>
            <person name="Martinez A.T."/>
            <person name="Otillar R."/>
            <person name="Spatafora J.W."/>
            <person name="Yadav J.S."/>
            <person name="Aerts A."/>
            <person name="Benoit I."/>
            <person name="Boyd A."/>
            <person name="Carlson A."/>
            <person name="Copeland A."/>
            <person name="Coutinho P.M."/>
            <person name="de Vries R.P."/>
            <person name="Ferreira P."/>
            <person name="Findley K."/>
            <person name="Foster B."/>
            <person name="Gaskell J."/>
            <person name="Glotzer D."/>
            <person name="Gorecki P."/>
            <person name="Heitman J."/>
            <person name="Hesse C."/>
            <person name="Hori C."/>
            <person name="Igarashi K."/>
            <person name="Jurgens J.A."/>
            <person name="Kallen N."/>
            <person name="Kersten P."/>
            <person name="Kohler A."/>
            <person name="Kuees U."/>
            <person name="Kumar T.K.A."/>
            <person name="Kuo A."/>
            <person name="LaButti K."/>
            <person name="Larrondo L.F."/>
            <person name="Lindquist E."/>
            <person name="Ling A."/>
            <person name="Lombard V."/>
            <person name="Lucas S."/>
            <person name="Lundell T."/>
            <person name="Martin R."/>
            <person name="McLaughlin D.J."/>
            <person name="Morgenstern I."/>
            <person name="Morin E."/>
            <person name="Murat C."/>
            <person name="Nagy L.G."/>
            <person name="Nolan M."/>
            <person name="Ohm R.A."/>
            <person name="Patyshakuliyeva A."/>
            <person name="Rokas A."/>
            <person name="Ruiz-Duenas F.J."/>
            <person name="Sabat G."/>
            <person name="Salamov A."/>
            <person name="Samejima M."/>
            <person name="Schmutz J."/>
            <person name="Slot J.C."/>
            <person name="St John F."/>
            <person name="Stenlid J."/>
            <person name="Sun H."/>
            <person name="Sun S."/>
            <person name="Syed K."/>
            <person name="Tsang A."/>
            <person name="Wiebenga A."/>
            <person name="Young D."/>
            <person name="Pisabarro A."/>
            <person name="Eastwood D.C."/>
            <person name="Martin F."/>
            <person name="Cullen D."/>
            <person name="Grigoriev I.V."/>
            <person name="Hibbett D.S."/>
        </authorList>
    </citation>
    <scope>NUCLEOTIDE SEQUENCE [LARGE SCALE GENOMIC DNA]</scope>
    <source>
        <strain evidence="5">TFB10046</strain>
    </source>
</reference>
<dbReference type="OrthoDB" id="337038at2759"/>
<evidence type="ECO:0000313" key="4">
    <source>
        <dbReference type="EMBL" id="EJD33203.1"/>
    </source>
</evidence>
<dbReference type="OMA" id="YEAKPMP"/>
<dbReference type="Proteomes" id="UP000006514">
    <property type="component" value="Unassembled WGS sequence"/>
</dbReference>
<feature type="region of interest" description="Disordered" evidence="1">
    <location>
        <begin position="58"/>
        <end position="85"/>
    </location>
</feature>
<dbReference type="PANTHER" id="PTHR10334">
    <property type="entry name" value="CYSTEINE-RICH SECRETORY PROTEIN-RELATED"/>
    <property type="match status" value="1"/>
</dbReference>
<dbReference type="SMART" id="SM00198">
    <property type="entry name" value="SCP"/>
    <property type="match status" value="1"/>
</dbReference>
<dbReference type="eggNOG" id="KOG3017">
    <property type="taxonomic scope" value="Eukaryota"/>
</dbReference>
<dbReference type="InParanoid" id="J0WLK6"/>
<dbReference type="InterPro" id="IPR001283">
    <property type="entry name" value="CRISP-related"/>
</dbReference>
<evidence type="ECO:0000256" key="1">
    <source>
        <dbReference type="SAM" id="MobiDB-lite"/>
    </source>
</evidence>
<feature type="compositionally biased region" description="Low complexity" evidence="1">
    <location>
        <begin position="65"/>
        <end position="85"/>
    </location>
</feature>
<dbReference type="EMBL" id="JH688368">
    <property type="protein sequence ID" value="EJD33203.1"/>
    <property type="molecule type" value="Genomic_DNA"/>
</dbReference>
<evidence type="ECO:0000256" key="2">
    <source>
        <dbReference type="SAM" id="SignalP"/>
    </source>
</evidence>